<dbReference type="PANTHER" id="PTHR47814:SF1">
    <property type="entry name" value="PEPTIDYL-TRNA HYDROLASE ARFB"/>
    <property type="match status" value="1"/>
</dbReference>
<dbReference type="Pfam" id="PF00472">
    <property type="entry name" value="RF-1"/>
    <property type="match status" value="1"/>
</dbReference>
<gene>
    <name evidence="4" type="primary">arfB</name>
    <name evidence="4" type="ORF">PU634_01635</name>
</gene>
<dbReference type="GO" id="GO:0043022">
    <property type="term" value="F:ribosome binding"/>
    <property type="evidence" value="ECO:0007669"/>
    <property type="project" value="TreeGrafter"/>
</dbReference>
<dbReference type="KEGG" id="ope:PU634_01635"/>
<dbReference type="InterPro" id="IPR045853">
    <property type="entry name" value="Pep_chain_release_fac_I_sf"/>
</dbReference>
<dbReference type="EMBL" id="CP118224">
    <property type="protein sequence ID" value="WMC11093.1"/>
    <property type="molecule type" value="Genomic_DNA"/>
</dbReference>
<feature type="domain" description="Prokaryotic-type class I peptide chain release factors" evidence="3">
    <location>
        <begin position="21"/>
        <end position="37"/>
    </location>
</feature>
<dbReference type="RefSeq" id="WP_306762343.1">
    <property type="nucleotide sequence ID" value="NZ_CP118224.1"/>
</dbReference>
<accession>A0AA50QAJ8</accession>
<dbReference type="PANTHER" id="PTHR47814">
    <property type="entry name" value="PEPTIDYL-TRNA HYDROLASE ARFB"/>
    <property type="match status" value="1"/>
</dbReference>
<keyword evidence="4" id="KW-0378">Hydrolase</keyword>
<protein>
    <submittedName>
        <fullName evidence="4">Alternative ribosome rescue aminoacyl-tRNA hydrolase ArfB</fullName>
        <ecNumber evidence="4">3.1.1.29</ecNumber>
    </submittedName>
</protein>
<evidence type="ECO:0000256" key="2">
    <source>
        <dbReference type="SAM" id="MobiDB-lite"/>
    </source>
</evidence>
<reference evidence="4 5" key="1">
    <citation type="submission" date="2023-02" db="EMBL/GenBank/DDBJ databases">
        <title>Complete genome sequence of a novel bacterium Oceanimonas sp. NTOU-MSR1 isolated from marine coast sediment.</title>
        <authorList>
            <person name="Yang H.-T."/>
            <person name="Chen Y.-L."/>
            <person name="Ho Y.-N."/>
        </authorList>
    </citation>
    <scope>NUCLEOTIDE SEQUENCE [LARGE SCALE GENOMIC DNA]</scope>
    <source>
        <strain evidence="4 5">NTOU-MSR1</strain>
    </source>
</reference>
<feature type="compositionally biased region" description="Basic residues" evidence="2">
    <location>
        <begin position="103"/>
        <end position="117"/>
    </location>
</feature>
<dbReference type="EC" id="3.1.1.29" evidence="4"/>
<organism evidence="4 5">
    <name type="scientific">Oceanimonas pelagia</name>
    <dbReference type="NCBI Taxonomy" id="3028314"/>
    <lineage>
        <taxon>Bacteria</taxon>
        <taxon>Pseudomonadati</taxon>
        <taxon>Pseudomonadota</taxon>
        <taxon>Gammaproteobacteria</taxon>
        <taxon>Aeromonadales</taxon>
        <taxon>Aeromonadaceae</taxon>
        <taxon>Oceanimonas</taxon>
    </lineage>
</organism>
<dbReference type="InterPro" id="IPR000352">
    <property type="entry name" value="Pep_chain_release_fac_I"/>
</dbReference>
<evidence type="ECO:0000313" key="4">
    <source>
        <dbReference type="EMBL" id="WMC11093.1"/>
    </source>
</evidence>
<dbReference type="PROSITE" id="PS00745">
    <property type="entry name" value="RF_PROK_I"/>
    <property type="match status" value="1"/>
</dbReference>
<comment type="similarity">
    <text evidence="1">Belongs to the prokaryotic/mitochondrial release factor family.</text>
</comment>
<dbReference type="SUPFAM" id="SSF75620">
    <property type="entry name" value="Release factor"/>
    <property type="match status" value="1"/>
</dbReference>
<keyword evidence="5" id="KW-1185">Reference proteome</keyword>
<dbReference type="GO" id="GO:0003747">
    <property type="term" value="F:translation release factor activity"/>
    <property type="evidence" value="ECO:0007669"/>
    <property type="project" value="InterPro"/>
</dbReference>
<dbReference type="AlphaFoldDB" id="A0AA50QAJ8"/>
<dbReference type="NCBIfam" id="NF006718">
    <property type="entry name" value="PRK09256.1"/>
    <property type="match status" value="1"/>
</dbReference>
<feature type="compositionally biased region" description="Basic residues" evidence="2">
    <location>
        <begin position="125"/>
        <end position="138"/>
    </location>
</feature>
<evidence type="ECO:0000256" key="1">
    <source>
        <dbReference type="ARBA" id="ARBA00010835"/>
    </source>
</evidence>
<name>A0AA50QAJ8_9GAMM</name>
<evidence type="ECO:0000259" key="3">
    <source>
        <dbReference type="PROSITE" id="PS00745"/>
    </source>
</evidence>
<dbReference type="GO" id="GO:0004045">
    <property type="term" value="F:peptidyl-tRNA hydrolase activity"/>
    <property type="evidence" value="ECO:0007669"/>
    <property type="project" value="UniProtKB-EC"/>
</dbReference>
<dbReference type="Proteomes" id="UP001223802">
    <property type="component" value="Chromosome"/>
</dbReference>
<dbReference type="GO" id="GO:0072344">
    <property type="term" value="P:rescue of stalled ribosome"/>
    <property type="evidence" value="ECO:0007669"/>
    <property type="project" value="TreeGrafter"/>
</dbReference>
<sequence>MLEVSARVHIPEQELEFITMRAGGPGGQHVNKTDSAVQLRFDYAGSPSLPAVYKEALANMRDHRVLASGWILIRVESERSQLMNKEAAKAALVALLQQAGKPVKVRRPTKPSKAAKAKRTDSKTHRGKIKSTRGKVKF</sequence>
<feature type="region of interest" description="Disordered" evidence="2">
    <location>
        <begin position="101"/>
        <end position="138"/>
    </location>
</feature>
<proteinExistence type="inferred from homology"/>
<evidence type="ECO:0000313" key="5">
    <source>
        <dbReference type="Proteomes" id="UP001223802"/>
    </source>
</evidence>
<dbReference type="Gene3D" id="3.30.160.20">
    <property type="match status" value="1"/>
</dbReference>